<dbReference type="STRING" id="154538.A0A1M2V9G1"/>
<gene>
    <name evidence="1" type="ORF">TRAPUB_5114</name>
</gene>
<feature type="non-terminal residue" evidence="1">
    <location>
        <position position="301"/>
    </location>
</feature>
<comment type="caution">
    <text evidence="1">The sequence shown here is derived from an EMBL/GenBank/DDBJ whole genome shotgun (WGS) entry which is preliminary data.</text>
</comment>
<dbReference type="EMBL" id="MNAD01001556">
    <property type="protein sequence ID" value="OJT04199.1"/>
    <property type="molecule type" value="Genomic_DNA"/>
</dbReference>
<name>A0A1M2V9G1_TRAPU</name>
<dbReference type="OMA" id="WINARAR"/>
<keyword evidence="2" id="KW-1185">Reference proteome</keyword>
<evidence type="ECO:0000313" key="2">
    <source>
        <dbReference type="Proteomes" id="UP000184267"/>
    </source>
</evidence>
<evidence type="ECO:0000313" key="1">
    <source>
        <dbReference type="EMBL" id="OJT04199.1"/>
    </source>
</evidence>
<protein>
    <submittedName>
        <fullName evidence="1">Uncharacterized protein</fullName>
    </submittedName>
</protein>
<accession>A0A1M2V9G1</accession>
<dbReference type="AlphaFoldDB" id="A0A1M2V9G1"/>
<sequence>MSHTNSTAFPLSAAHARALSPALAALSLTSSPHATDDDRNRAASAIRRSAYEKAVTVTDLCHTIPNNYRDALSVDVHWTSEITEKLVAARSSLRKLESALADGKPSPHLLLKVPELQACKEFRTEGLLASSDADVRTTVAAAQTAVLESAITAKKAEISFLEGKIDPKFIFTRYKDTVAKRWADVRARSKVPVLSYVDNEGKACVVEKSTGVHVDDWQVDPSVVSEFNFLVNDLYPIARRCITIVEMRDYAMQAKIEKKKAVEKTADVEMADATKPGPSIQSLVDKAVAGRVKPLEGKLNK</sequence>
<dbReference type="Proteomes" id="UP000184267">
    <property type="component" value="Unassembled WGS sequence"/>
</dbReference>
<reference evidence="1 2" key="1">
    <citation type="submission" date="2016-10" db="EMBL/GenBank/DDBJ databases">
        <title>Genome sequence of the basidiomycete white-rot fungus Trametes pubescens.</title>
        <authorList>
            <person name="Makela M.R."/>
            <person name="Granchi Z."/>
            <person name="Peng M."/>
            <person name="De Vries R.P."/>
            <person name="Grigoriev I."/>
            <person name="Riley R."/>
            <person name="Hilden K."/>
        </authorList>
    </citation>
    <scope>NUCLEOTIDE SEQUENCE [LARGE SCALE GENOMIC DNA]</scope>
    <source>
        <strain evidence="1 2">FBCC735</strain>
    </source>
</reference>
<dbReference type="OrthoDB" id="2749985at2759"/>
<proteinExistence type="predicted"/>
<organism evidence="1 2">
    <name type="scientific">Trametes pubescens</name>
    <name type="common">White-rot fungus</name>
    <dbReference type="NCBI Taxonomy" id="154538"/>
    <lineage>
        <taxon>Eukaryota</taxon>
        <taxon>Fungi</taxon>
        <taxon>Dikarya</taxon>
        <taxon>Basidiomycota</taxon>
        <taxon>Agaricomycotina</taxon>
        <taxon>Agaricomycetes</taxon>
        <taxon>Polyporales</taxon>
        <taxon>Polyporaceae</taxon>
        <taxon>Trametes</taxon>
    </lineage>
</organism>